<keyword evidence="2" id="KW-0282">Flagellum</keyword>
<accession>A0A4Z2FUU6</accession>
<dbReference type="GO" id="GO:0007288">
    <property type="term" value="P:sperm axoneme assembly"/>
    <property type="evidence" value="ECO:0007669"/>
    <property type="project" value="TreeGrafter"/>
</dbReference>
<feature type="domain" description="SPEF2 C-terminal" evidence="1">
    <location>
        <begin position="1"/>
        <end position="137"/>
    </location>
</feature>
<gene>
    <name evidence="2" type="primary">Spef2_0</name>
    <name evidence="2" type="ORF">EYF80_045136</name>
</gene>
<keyword evidence="3" id="KW-1185">Reference proteome</keyword>
<evidence type="ECO:0000259" key="1">
    <source>
        <dbReference type="Pfam" id="PF24082"/>
    </source>
</evidence>
<organism evidence="2 3">
    <name type="scientific">Liparis tanakae</name>
    <name type="common">Tanaka's snailfish</name>
    <dbReference type="NCBI Taxonomy" id="230148"/>
    <lineage>
        <taxon>Eukaryota</taxon>
        <taxon>Metazoa</taxon>
        <taxon>Chordata</taxon>
        <taxon>Craniata</taxon>
        <taxon>Vertebrata</taxon>
        <taxon>Euteleostomi</taxon>
        <taxon>Actinopterygii</taxon>
        <taxon>Neopterygii</taxon>
        <taxon>Teleostei</taxon>
        <taxon>Neoteleostei</taxon>
        <taxon>Acanthomorphata</taxon>
        <taxon>Eupercaria</taxon>
        <taxon>Perciformes</taxon>
        <taxon>Cottioidei</taxon>
        <taxon>Cottales</taxon>
        <taxon>Liparidae</taxon>
        <taxon>Liparis</taxon>
    </lineage>
</organism>
<dbReference type="GO" id="GO:0097225">
    <property type="term" value="C:sperm midpiece"/>
    <property type="evidence" value="ECO:0007669"/>
    <property type="project" value="TreeGrafter"/>
</dbReference>
<dbReference type="PANTHER" id="PTHR14919:SF0">
    <property type="entry name" value="SPERM FLAGELLAR PROTEIN 2"/>
    <property type="match status" value="1"/>
</dbReference>
<proteinExistence type="predicted"/>
<dbReference type="InterPro" id="IPR056199">
    <property type="entry name" value="SPEF2_C"/>
</dbReference>
<dbReference type="Pfam" id="PF24082">
    <property type="entry name" value="SPEF2_C"/>
    <property type="match status" value="1"/>
</dbReference>
<dbReference type="GO" id="GO:0002177">
    <property type="term" value="C:manchette"/>
    <property type="evidence" value="ECO:0007669"/>
    <property type="project" value="TreeGrafter"/>
</dbReference>
<evidence type="ECO:0000313" key="3">
    <source>
        <dbReference type="Proteomes" id="UP000314294"/>
    </source>
</evidence>
<dbReference type="OrthoDB" id="62528at2759"/>
<dbReference type="PANTHER" id="PTHR14919">
    <property type="entry name" value="KPL2-RELATED"/>
    <property type="match status" value="1"/>
</dbReference>
<dbReference type="EMBL" id="SRLO01000890">
    <property type="protein sequence ID" value="TNN44660.1"/>
    <property type="molecule type" value="Genomic_DNA"/>
</dbReference>
<keyword evidence="2" id="KW-0966">Cell projection</keyword>
<dbReference type="Proteomes" id="UP000314294">
    <property type="component" value="Unassembled WGS sequence"/>
</dbReference>
<sequence>MLSLLIDAYDLIDWRQFLLSAALPWPFPSLSQLLVVLQRFKAADAGHSGSVDEDQYLQTELWFSNESVQPVPDDPSEPLPYDRLANIRKFFFQLFADRSLSPPRLDYVCMLQYFAAAPDPRQGFIRALSVVLGQHLKHSSPPGPLVKSMPRIEEAAELSSSTLDGADQDGDALCSGEREVSVAALLAVACHKVAQLRDGSPLPPGCLSREERTEQLVGVFGELGYEPGDSAPFSVLSQHPFVQRLMETSTRYQLVNIHGVLLAQQDEIPEG</sequence>
<name>A0A4Z2FUU6_9TELE</name>
<reference evidence="2 3" key="1">
    <citation type="submission" date="2019-03" db="EMBL/GenBank/DDBJ databases">
        <title>First draft genome of Liparis tanakae, snailfish: a comprehensive survey of snailfish specific genes.</title>
        <authorList>
            <person name="Kim W."/>
            <person name="Song I."/>
            <person name="Jeong J.-H."/>
            <person name="Kim D."/>
            <person name="Kim S."/>
            <person name="Ryu S."/>
            <person name="Song J.Y."/>
            <person name="Lee S.K."/>
        </authorList>
    </citation>
    <scope>NUCLEOTIDE SEQUENCE [LARGE SCALE GENOMIC DNA]</scope>
    <source>
        <tissue evidence="2">Muscle</tissue>
    </source>
</reference>
<comment type="caution">
    <text evidence="2">The sequence shown here is derived from an EMBL/GenBank/DDBJ whole genome shotgun (WGS) entry which is preliminary data.</text>
</comment>
<dbReference type="AlphaFoldDB" id="A0A4Z2FUU6"/>
<protein>
    <submittedName>
        <fullName evidence="2">Sperm flagellar protein 2</fullName>
    </submittedName>
</protein>
<dbReference type="InterPro" id="IPR052634">
    <property type="entry name" value="Sperm_flagellar-bone_growth"/>
</dbReference>
<evidence type="ECO:0000313" key="2">
    <source>
        <dbReference type="EMBL" id="TNN44660.1"/>
    </source>
</evidence>
<keyword evidence="2" id="KW-0969">Cilium</keyword>